<dbReference type="Proteomes" id="UP000308330">
    <property type="component" value="Unassembled WGS sequence"/>
</dbReference>
<dbReference type="Gene3D" id="1.10.260.40">
    <property type="entry name" value="lambda repressor-like DNA-binding domains"/>
    <property type="match status" value="1"/>
</dbReference>
<dbReference type="SMART" id="SM00530">
    <property type="entry name" value="HTH_XRE"/>
    <property type="match status" value="1"/>
</dbReference>
<sequence>MPNVPQRLKELRKEFKLTQADIAKFLNISESAYGYYEQGRNEISISSLQKLAEKYGVSVAYILCESDVKNPHTQSINDEAEFQAFANDPSLQKWYKDLPKNREEDLQRLRKMWEILKDNGEIK</sequence>
<reference evidence="3 4" key="1">
    <citation type="submission" date="2019-04" db="EMBL/GenBank/DDBJ databases">
        <title>Lysinibacillus genome sequencing.</title>
        <authorList>
            <person name="Dunlap C."/>
        </authorList>
    </citation>
    <scope>NUCLEOTIDE SEQUENCE [LARGE SCALE GENOMIC DNA]</scope>
    <source>
        <strain evidence="3 4">KCTC 33042</strain>
    </source>
</reference>
<dbReference type="CDD" id="cd00093">
    <property type="entry name" value="HTH_XRE"/>
    <property type="match status" value="1"/>
</dbReference>
<dbReference type="SUPFAM" id="SSF47413">
    <property type="entry name" value="lambda repressor-like DNA-binding domains"/>
    <property type="match status" value="1"/>
</dbReference>
<dbReference type="EMBL" id="SZPT01000001">
    <property type="protein sequence ID" value="TKI50564.1"/>
    <property type="molecule type" value="Genomic_DNA"/>
</dbReference>
<evidence type="ECO:0000256" key="1">
    <source>
        <dbReference type="ARBA" id="ARBA00023125"/>
    </source>
</evidence>
<proteinExistence type="predicted"/>
<evidence type="ECO:0000313" key="4">
    <source>
        <dbReference type="Proteomes" id="UP000308330"/>
    </source>
</evidence>
<evidence type="ECO:0000313" key="3">
    <source>
        <dbReference type="EMBL" id="TKI50564.1"/>
    </source>
</evidence>
<dbReference type="PROSITE" id="PS50943">
    <property type="entry name" value="HTH_CROC1"/>
    <property type="match status" value="1"/>
</dbReference>
<comment type="caution">
    <text evidence="3">The sequence shown here is derived from an EMBL/GenBank/DDBJ whole genome shotgun (WGS) entry which is preliminary data.</text>
</comment>
<dbReference type="PANTHER" id="PTHR46558">
    <property type="entry name" value="TRACRIPTIONAL REGULATORY PROTEIN-RELATED-RELATED"/>
    <property type="match status" value="1"/>
</dbReference>
<dbReference type="Pfam" id="PF01381">
    <property type="entry name" value="HTH_3"/>
    <property type="match status" value="1"/>
</dbReference>
<dbReference type="InterPro" id="IPR001387">
    <property type="entry name" value="Cro/C1-type_HTH"/>
</dbReference>
<name>A0ABY2T3E2_9BACI</name>
<feature type="domain" description="HTH cro/C1-type" evidence="2">
    <location>
        <begin position="8"/>
        <end position="62"/>
    </location>
</feature>
<protein>
    <submittedName>
        <fullName evidence="3">Helix-turn-helix domain-containing protein</fullName>
    </submittedName>
</protein>
<dbReference type="PANTHER" id="PTHR46558:SF11">
    <property type="entry name" value="HTH-TYPE TRANSCRIPTIONAL REGULATOR XRE"/>
    <property type="match status" value="1"/>
</dbReference>
<gene>
    <name evidence="3" type="ORF">FC748_04955</name>
</gene>
<accession>A0ABY2T3E2</accession>
<keyword evidence="1" id="KW-0238">DNA-binding</keyword>
<evidence type="ECO:0000259" key="2">
    <source>
        <dbReference type="PROSITE" id="PS50943"/>
    </source>
</evidence>
<keyword evidence="4" id="KW-1185">Reference proteome</keyword>
<dbReference type="RefSeq" id="WP_108030164.1">
    <property type="nucleotide sequence ID" value="NZ_PYUE01000003.1"/>
</dbReference>
<dbReference type="InterPro" id="IPR010982">
    <property type="entry name" value="Lambda_DNA-bd_dom_sf"/>
</dbReference>
<organism evidence="3 4">
    <name type="scientific">Lysinibacillus tabacifolii</name>
    <dbReference type="NCBI Taxonomy" id="1173107"/>
    <lineage>
        <taxon>Bacteria</taxon>
        <taxon>Bacillati</taxon>
        <taxon>Bacillota</taxon>
        <taxon>Bacilli</taxon>
        <taxon>Bacillales</taxon>
        <taxon>Bacillaceae</taxon>
        <taxon>Lysinibacillus</taxon>
    </lineage>
</organism>